<dbReference type="Proteomes" id="UP001149163">
    <property type="component" value="Unassembled WGS sequence"/>
</dbReference>
<dbReference type="SUPFAM" id="SSF82199">
    <property type="entry name" value="SET domain"/>
    <property type="match status" value="1"/>
</dbReference>
<dbReference type="PANTHER" id="PTHR13271:SF76">
    <property type="entry name" value="SET DOMAIN-CONTAINING PROTEIN 8"/>
    <property type="match status" value="1"/>
</dbReference>
<dbReference type="Gene3D" id="3.90.1410.10">
    <property type="entry name" value="set domain protein methyltransferase, domain 1"/>
    <property type="match status" value="1"/>
</dbReference>
<dbReference type="InterPro" id="IPR050600">
    <property type="entry name" value="SETD3_SETD6_MTase"/>
</dbReference>
<sequence>HNSSYHISGSTFIMKRESFPTDSLPAWLRLNGVDANGVAFQNLQTTEGDADKGNTIVATEARSSKDSDAEPEILLRVPYDLVLSLEAVHGYAKSDRHLHEVLDAVDEFGMTARGAIMIFLLVQITHASPDNSQHIGVSSPWTEYIQFLPPSFPLPTFYSTEELELLRGTSLAAAVDAKAASLEREFEHLRHSTESISWCQQCWWDENTGKLTMDDWRYIDAAYRSRMVDLPGSGHAMVPCIDMANHVAGAGVKALYDTDSAGNAVLQLRWGESLQPGEEVTISYGDEKSASEMIFSYGFLEADRTEARQVVLDLSLPDDDPLGVAKSLFCRNTPGIRLSTVGGKDQDTPALAAASHITWDSSLIWWASVNEEDGLYIGIAQTTDGTKELEATWKGEKIQSPEQLRELLAADPSWDIFQLRAVVLVLERVETQLSFLHETEQVLENLRENEDLFKALFRPEVFNLASQLRTLEGVLLQRAIEDLVKQKTDLLGSETVTAYLAQQAQAEDVEDFS</sequence>
<organism evidence="1 2">
    <name type="scientific">Penicillium canariense</name>
    <dbReference type="NCBI Taxonomy" id="189055"/>
    <lineage>
        <taxon>Eukaryota</taxon>
        <taxon>Fungi</taxon>
        <taxon>Dikarya</taxon>
        <taxon>Ascomycota</taxon>
        <taxon>Pezizomycotina</taxon>
        <taxon>Eurotiomycetes</taxon>
        <taxon>Eurotiomycetidae</taxon>
        <taxon>Eurotiales</taxon>
        <taxon>Aspergillaceae</taxon>
        <taxon>Penicillium</taxon>
    </lineage>
</organism>
<evidence type="ECO:0008006" key="3">
    <source>
        <dbReference type="Google" id="ProtNLM"/>
    </source>
</evidence>
<keyword evidence="2" id="KW-1185">Reference proteome</keyword>
<reference evidence="1" key="1">
    <citation type="submission" date="2022-11" db="EMBL/GenBank/DDBJ databases">
        <authorList>
            <person name="Petersen C."/>
        </authorList>
    </citation>
    <scope>NUCLEOTIDE SEQUENCE</scope>
    <source>
        <strain evidence="1">IBT 26290</strain>
    </source>
</reference>
<dbReference type="GO" id="GO:0005634">
    <property type="term" value="C:nucleus"/>
    <property type="evidence" value="ECO:0007669"/>
    <property type="project" value="TreeGrafter"/>
</dbReference>
<dbReference type="InterPro" id="IPR046341">
    <property type="entry name" value="SET_dom_sf"/>
</dbReference>
<proteinExistence type="predicted"/>
<dbReference type="FunFam" id="3.90.1410.10:FF:000014">
    <property type="entry name" value="SET domain-containing protein"/>
    <property type="match status" value="1"/>
</dbReference>
<name>A0A9W9LNV3_9EURO</name>
<comment type="caution">
    <text evidence="1">The sequence shown here is derived from an EMBL/GenBank/DDBJ whole genome shotgun (WGS) entry which is preliminary data.</text>
</comment>
<dbReference type="PANTHER" id="PTHR13271">
    <property type="entry name" value="UNCHARACTERIZED PUTATIVE METHYLTRANSFERASE"/>
    <property type="match status" value="1"/>
</dbReference>
<dbReference type="OrthoDB" id="441812at2759"/>
<evidence type="ECO:0000313" key="2">
    <source>
        <dbReference type="Proteomes" id="UP001149163"/>
    </source>
</evidence>
<dbReference type="GO" id="GO:0016279">
    <property type="term" value="F:protein-lysine N-methyltransferase activity"/>
    <property type="evidence" value="ECO:0007669"/>
    <property type="project" value="TreeGrafter"/>
</dbReference>
<accession>A0A9W9LNV3</accession>
<dbReference type="CDD" id="cd10527">
    <property type="entry name" value="SET_LSMT"/>
    <property type="match status" value="1"/>
</dbReference>
<dbReference type="GeneID" id="81427160"/>
<dbReference type="AlphaFoldDB" id="A0A9W9LNV3"/>
<protein>
    <recommendedName>
        <fullName evidence="3">SET domain-containing protein</fullName>
    </recommendedName>
</protein>
<dbReference type="EMBL" id="JAPQKN010000003">
    <property type="protein sequence ID" value="KAJ5167078.1"/>
    <property type="molecule type" value="Genomic_DNA"/>
</dbReference>
<reference evidence="1" key="2">
    <citation type="journal article" date="2023" name="IMA Fungus">
        <title>Comparative genomic study of the Penicillium genus elucidates a diverse pangenome and 15 lateral gene transfer events.</title>
        <authorList>
            <person name="Petersen C."/>
            <person name="Sorensen T."/>
            <person name="Nielsen M.R."/>
            <person name="Sondergaard T.E."/>
            <person name="Sorensen J.L."/>
            <person name="Fitzpatrick D.A."/>
            <person name="Frisvad J.C."/>
            <person name="Nielsen K.L."/>
        </authorList>
    </citation>
    <scope>NUCLEOTIDE SEQUENCE</scope>
    <source>
        <strain evidence="1">IBT 26290</strain>
    </source>
</reference>
<evidence type="ECO:0000313" key="1">
    <source>
        <dbReference type="EMBL" id="KAJ5167078.1"/>
    </source>
</evidence>
<feature type="non-terminal residue" evidence="1">
    <location>
        <position position="513"/>
    </location>
</feature>
<dbReference type="RefSeq" id="XP_056543539.1">
    <property type="nucleotide sequence ID" value="XM_056687984.1"/>
</dbReference>
<gene>
    <name evidence="1" type="ORF">N7482_005859</name>
</gene>